<accession>A0AAV5WCU6</accession>
<protein>
    <submittedName>
        <fullName evidence="1">Uncharacterized protein</fullName>
    </submittedName>
</protein>
<comment type="caution">
    <text evidence="1">The sequence shown here is derived from an EMBL/GenBank/DDBJ whole genome shotgun (WGS) entry which is preliminary data.</text>
</comment>
<proteinExistence type="predicted"/>
<reference evidence="1" key="1">
    <citation type="submission" date="2023-10" db="EMBL/GenBank/DDBJ databases">
        <title>Genome assembly of Pristionchus species.</title>
        <authorList>
            <person name="Yoshida K."/>
            <person name="Sommer R.J."/>
        </authorList>
    </citation>
    <scope>NUCLEOTIDE SEQUENCE</scope>
    <source>
        <strain evidence="1">RS5133</strain>
    </source>
</reference>
<evidence type="ECO:0000313" key="1">
    <source>
        <dbReference type="EMBL" id="GMT29525.1"/>
    </source>
</evidence>
<keyword evidence="2" id="KW-1185">Reference proteome</keyword>
<organism evidence="1 2">
    <name type="scientific">Pristionchus fissidentatus</name>
    <dbReference type="NCBI Taxonomy" id="1538716"/>
    <lineage>
        <taxon>Eukaryota</taxon>
        <taxon>Metazoa</taxon>
        <taxon>Ecdysozoa</taxon>
        <taxon>Nematoda</taxon>
        <taxon>Chromadorea</taxon>
        <taxon>Rhabditida</taxon>
        <taxon>Rhabditina</taxon>
        <taxon>Diplogasteromorpha</taxon>
        <taxon>Diplogasteroidea</taxon>
        <taxon>Neodiplogasteridae</taxon>
        <taxon>Pristionchus</taxon>
    </lineage>
</organism>
<dbReference type="EMBL" id="BTSY01000005">
    <property type="protein sequence ID" value="GMT29525.1"/>
    <property type="molecule type" value="Genomic_DNA"/>
</dbReference>
<dbReference type="AlphaFoldDB" id="A0AAV5WCU6"/>
<gene>
    <name evidence="1" type="ORF">PFISCL1PPCAC_20822</name>
</gene>
<evidence type="ECO:0000313" key="2">
    <source>
        <dbReference type="Proteomes" id="UP001432322"/>
    </source>
</evidence>
<feature type="non-terminal residue" evidence="1">
    <location>
        <position position="1"/>
    </location>
</feature>
<feature type="non-terminal residue" evidence="1">
    <location>
        <position position="72"/>
    </location>
</feature>
<dbReference type="Proteomes" id="UP001432322">
    <property type="component" value="Unassembled WGS sequence"/>
</dbReference>
<name>A0AAV5WCU6_9BILA</name>
<sequence length="72" mass="8405">QRIIVCKDEQIFDIFIIADAGISIWKIEGGKMSFQSILDYGPSFMRDNVAERKMEALQKDRLFRRRGGPELR</sequence>